<name>A0A6C0AN10_9ZZZZ</name>
<keyword evidence="1" id="KW-1133">Transmembrane helix</keyword>
<organism evidence="3">
    <name type="scientific">viral metagenome</name>
    <dbReference type="NCBI Taxonomy" id="1070528"/>
    <lineage>
        <taxon>unclassified sequences</taxon>
        <taxon>metagenomes</taxon>
        <taxon>organismal metagenomes</taxon>
    </lineage>
</organism>
<evidence type="ECO:0000256" key="1">
    <source>
        <dbReference type="SAM" id="Phobius"/>
    </source>
</evidence>
<dbReference type="InterPro" id="IPR043729">
    <property type="entry name" value="DUF5672"/>
</dbReference>
<sequence length="270" mass="31066">MTSWLWWLDDNKIIIGVIFIIILFYTWFYSGFFDSKALVIVEPRKHEHLQYVCENFDKNMCKSWDLYVFHGKSASAFAQAATAGIKGRRVYLIPLNTDSLDGDGYNALFKSLEFWEQVKAENILVFQTDAVLCSASEFKVKDFMKYDYIGCGSYAGAIGNKKDIWGKEYSKGNSFYGIGGLSFRKNSFQKQCIRKYPGIAADYPEDVFFSNCVEESSNKPESAEVLANFCTQDSFLKRSFGAHNTWYMKKEDREPFYAFCPAARILETKK</sequence>
<dbReference type="AlphaFoldDB" id="A0A6C0AN10"/>
<dbReference type="EMBL" id="MN740731">
    <property type="protein sequence ID" value="QHS81207.1"/>
    <property type="molecule type" value="Genomic_DNA"/>
</dbReference>
<evidence type="ECO:0000313" key="3">
    <source>
        <dbReference type="EMBL" id="QHS81207.1"/>
    </source>
</evidence>
<keyword evidence="1" id="KW-0812">Transmembrane</keyword>
<feature type="transmembrane region" description="Helical" evidence="1">
    <location>
        <begin position="13"/>
        <end position="32"/>
    </location>
</feature>
<keyword evidence="1" id="KW-0472">Membrane</keyword>
<reference evidence="3" key="1">
    <citation type="journal article" date="2020" name="Nature">
        <title>Giant virus diversity and host interactions through global metagenomics.</title>
        <authorList>
            <person name="Schulz F."/>
            <person name="Roux S."/>
            <person name="Paez-Espino D."/>
            <person name="Jungbluth S."/>
            <person name="Walsh D.A."/>
            <person name="Denef V.J."/>
            <person name="McMahon K.D."/>
            <person name="Konstantinidis K.T."/>
            <person name="Eloe-Fadrosh E.A."/>
            <person name="Kyrpides N.C."/>
            <person name="Woyke T."/>
        </authorList>
    </citation>
    <scope>NUCLEOTIDE SEQUENCE</scope>
    <source>
        <strain evidence="3">GVMAG-S-1101161-73</strain>
    </source>
</reference>
<proteinExistence type="predicted"/>
<protein>
    <recommendedName>
        <fullName evidence="2">DUF5672 domain-containing protein</fullName>
    </recommendedName>
</protein>
<accession>A0A6C0AN10</accession>
<evidence type="ECO:0000259" key="2">
    <source>
        <dbReference type="Pfam" id="PF18922"/>
    </source>
</evidence>
<feature type="domain" description="DUF5672" evidence="2">
    <location>
        <begin position="103"/>
        <end position="241"/>
    </location>
</feature>
<dbReference type="Pfam" id="PF18922">
    <property type="entry name" value="DUF5672"/>
    <property type="match status" value="1"/>
</dbReference>